<keyword evidence="2" id="KW-1185">Reference proteome</keyword>
<dbReference type="Proteomes" id="UP001458880">
    <property type="component" value="Unassembled WGS sequence"/>
</dbReference>
<gene>
    <name evidence="1" type="ORF">QE152_g18038</name>
</gene>
<dbReference type="AlphaFoldDB" id="A0AAW1L4M0"/>
<dbReference type="EMBL" id="JASPKY010000171">
    <property type="protein sequence ID" value="KAK9728269.1"/>
    <property type="molecule type" value="Genomic_DNA"/>
</dbReference>
<organism evidence="1 2">
    <name type="scientific">Popillia japonica</name>
    <name type="common">Japanese beetle</name>
    <dbReference type="NCBI Taxonomy" id="7064"/>
    <lineage>
        <taxon>Eukaryota</taxon>
        <taxon>Metazoa</taxon>
        <taxon>Ecdysozoa</taxon>
        <taxon>Arthropoda</taxon>
        <taxon>Hexapoda</taxon>
        <taxon>Insecta</taxon>
        <taxon>Pterygota</taxon>
        <taxon>Neoptera</taxon>
        <taxon>Endopterygota</taxon>
        <taxon>Coleoptera</taxon>
        <taxon>Polyphaga</taxon>
        <taxon>Scarabaeiformia</taxon>
        <taxon>Scarabaeidae</taxon>
        <taxon>Rutelinae</taxon>
        <taxon>Popillia</taxon>
    </lineage>
</organism>
<evidence type="ECO:0000313" key="1">
    <source>
        <dbReference type="EMBL" id="KAK9728269.1"/>
    </source>
</evidence>
<evidence type="ECO:0000313" key="2">
    <source>
        <dbReference type="Proteomes" id="UP001458880"/>
    </source>
</evidence>
<protein>
    <submittedName>
        <fullName evidence="1">Uncharacterized protein</fullName>
    </submittedName>
</protein>
<reference evidence="1 2" key="1">
    <citation type="journal article" date="2024" name="BMC Genomics">
        <title>De novo assembly and annotation of Popillia japonica's genome with initial clues to its potential as an invasive pest.</title>
        <authorList>
            <person name="Cucini C."/>
            <person name="Boschi S."/>
            <person name="Funari R."/>
            <person name="Cardaioli E."/>
            <person name="Iannotti N."/>
            <person name="Marturano G."/>
            <person name="Paoli F."/>
            <person name="Bruttini M."/>
            <person name="Carapelli A."/>
            <person name="Frati F."/>
            <person name="Nardi F."/>
        </authorList>
    </citation>
    <scope>NUCLEOTIDE SEQUENCE [LARGE SCALE GENOMIC DNA]</scope>
    <source>
        <strain evidence="1">DMR45628</strain>
    </source>
</reference>
<name>A0AAW1L4M0_POPJA</name>
<sequence>MSTNPLSNPANACSYVWIRYTRHKTLQNHPDPSKQNNTTQGSFYEQKLAAIAAWSLRTFAKQNNTTQGSFYEQKLAAIAAWSLRTFGYQFGCE</sequence>
<accession>A0AAW1L4M0</accession>
<proteinExistence type="predicted"/>
<comment type="caution">
    <text evidence="1">The sequence shown here is derived from an EMBL/GenBank/DDBJ whole genome shotgun (WGS) entry which is preliminary data.</text>
</comment>